<organism evidence="1 2">
    <name type="scientific">Dentiscutata heterogama</name>
    <dbReference type="NCBI Taxonomy" id="1316150"/>
    <lineage>
        <taxon>Eukaryota</taxon>
        <taxon>Fungi</taxon>
        <taxon>Fungi incertae sedis</taxon>
        <taxon>Mucoromycota</taxon>
        <taxon>Glomeromycotina</taxon>
        <taxon>Glomeromycetes</taxon>
        <taxon>Diversisporales</taxon>
        <taxon>Gigasporaceae</taxon>
        <taxon>Dentiscutata</taxon>
    </lineage>
</organism>
<feature type="non-terminal residue" evidence="1">
    <location>
        <position position="1"/>
    </location>
</feature>
<protein>
    <submittedName>
        <fullName evidence="1">13801_t:CDS:1</fullName>
    </submittedName>
</protein>
<proteinExistence type="predicted"/>
<dbReference type="EMBL" id="CAJVPU010047344">
    <property type="protein sequence ID" value="CAG8753469.1"/>
    <property type="molecule type" value="Genomic_DNA"/>
</dbReference>
<evidence type="ECO:0000313" key="2">
    <source>
        <dbReference type="Proteomes" id="UP000789702"/>
    </source>
</evidence>
<sequence>IKSRTGSIDIPISQLVKMPKEYNYDIEIDKENAILEITSPNLVQDS</sequence>
<name>A0ACA9QIB7_9GLOM</name>
<dbReference type="Proteomes" id="UP000789702">
    <property type="component" value="Unassembled WGS sequence"/>
</dbReference>
<keyword evidence="2" id="KW-1185">Reference proteome</keyword>
<feature type="non-terminal residue" evidence="1">
    <location>
        <position position="46"/>
    </location>
</feature>
<accession>A0ACA9QIB7</accession>
<reference evidence="1" key="1">
    <citation type="submission" date="2021-06" db="EMBL/GenBank/DDBJ databases">
        <authorList>
            <person name="Kallberg Y."/>
            <person name="Tangrot J."/>
            <person name="Rosling A."/>
        </authorList>
    </citation>
    <scope>NUCLEOTIDE SEQUENCE</scope>
    <source>
        <strain evidence="1">IL203A</strain>
    </source>
</reference>
<evidence type="ECO:0000313" key="1">
    <source>
        <dbReference type="EMBL" id="CAG8753469.1"/>
    </source>
</evidence>
<comment type="caution">
    <text evidence="1">The sequence shown here is derived from an EMBL/GenBank/DDBJ whole genome shotgun (WGS) entry which is preliminary data.</text>
</comment>
<gene>
    <name evidence="1" type="ORF">DHETER_LOCUS14791</name>
</gene>